<evidence type="ECO:0000256" key="4">
    <source>
        <dbReference type="ARBA" id="ARBA00023270"/>
    </source>
</evidence>
<feature type="active site" description="Proton donor/acceptor" evidence="7">
    <location>
        <position position="183"/>
    </location>
</feature>
<feature type="active site" description="Schiff-base intermediate with acetaldehyde" evidence="7">
    <location>
        <position position="153"/>
    </location>
</feature>
<dbReference type="PANTHER" id="PTHR10889">
    <property type="entry name" value="DEOXYRIBOSE-PHOSPHATE ALDOLASE"/>
    <property type="match status" value="1"/>
</dbReference>
<comment type="caution">
    <text evidence="8">The sequence shown here is derived from an EMBL/GenBank/DDBJ whole genome shotgun (WGS) entry which is preliminary data.</text>
</comment>
<dbReference type="HAMAP" id="MF_00114">
    <property type="entry name" value="DeoC_type1"/>
    <property type="match status" value="1"/>
</dbReference>
<evidence type="ECO:0000313" key="9">
    <source>
        <dbReference type="Proteomes" id="UP000824200"/>
    </source>
</evidence>
<dbReference type="SUPFAM" id="SSF51569">
    <property type="entry name" value="Aldolase"/>
    <property type="match status" value="1"/>
</dbReference>
<keyword evidence="2 7" id="KW-0963">Cytoplasm</keyword>
<evidence type="ECO:0000256" key="6">
    <source>
        <dbReference type="ARBA" id="ARBA00056337"/>
    </source>
</evidence>
<dbReference type="EMBL" id="DVHL01000002">
    <property type="protein sequence ID" value="HIR65280.1"/>
    <property type="molecule type" value="Genomic_DNA"/>
</dbReference>
<gene>
    <name evidence="7 8" type="primary">deoC</name>
    <name evidence="8" type="ORF">IAC95_00085</name>
</gene>
<keyword evidence="3 7" id="KW-0456">Lyase</keyword>
<dbReference type="NCBIfam" id="TIGR00126">
    <property type="entry name" value="deoC"/>
    <property type="match status" value="1"/>
</dbReference>
<dbReference type="EC" id="4.1.2.4" evidence="7"/>
<protein>
    <recommendedName>
        <fullName evidence="7">Deoxyribose-phosphate aldolase</fullName>
        <shortName evidence="7">DERA</shortName>
        <ecNumber evidence="7">4.1.2.4</ecNumber>
    </recommendedName>
    <alternativeName>
        <fullName evidence="7">2-deoxy-D-ribose 5-phosphate aldolase</fullName>
    </alternativeName>
    <alternativeName>
        <fullName evidence="7">Phosphodeoxyriboaldolase</fullName>
        <shortName evidence="7">Deoxyriboaldolase</shortName>
    </alternativeName>
</protein>
<dbReference type="GO" id="GO:0004139">
    <property type="term" value="F:deoxyribose-phosphate aldolase activity"/>
    <property type="evidence" value="ECO:0007669"/>
    <property type="project" value="UniProtKB-UniRule"/>
</dbReference>
<dbReference type="GO" id="GO:0005737">
    <property type="term" value="C:cytoplasm"/>
    <property type="evidence" value="ECO:0007669"/>
    <property type="project" value="UniProtKB-SubCell"/>
</dbReference>
<dbReference type="SMART" id="SM01133">
    <property type="entry name" value="DeoC"/>
    <property type="match status" value="1"/>
</dbReference>
<reference evidence="8" key="1">
    <citation type="submission" date="2020-10" db="EMBL/GenBank/DDBJ databases">
        <authorList>
            <person name="Gilroy R."/>
        </authorList>
    </citation>
    <scope>NUCLEOTIDE SEQUENCE</scope>
    <source>
        <strain evidence="8">CHK121-14286</strain>
    </source>
</reference>
<dbReference type="InterPro" id="IPR028581">
    <property type="entry name" value="DeoC_typeI"/>
</dbReference>
<evidence type="ECO:0000256" key="2">
    <source>
        <dbReference type="ARBA" id="ARBA00022490"/>
    </source>
</evidence>
<dbReference type="InterPro" id="IPR002915">
    <property type="entry name" value="DeoC/FbaB/LacD_aldolase"/>
</dbReference>
<comment type="catalytic activity">
    <reaction evidence="5 7">
        <text>2-deoxy-D-ribose 5-phosphate = D-glyceraldehyde 3-phosphate + acetaldehyde</text>
        <dbReference type="Rhea" id="RHEA:12821"/>
        <dbReference type="ChEBI" id="CHEBI:15343"/>
        <dbReference type="ChEBI" id="CHEBI:59776"/>
        <dbReference type="ChEBI" id="CHEBI:62877"/>
        <dbReference type="EC" id="4.1.2.4"/>
    </reaction>
</comment>
<evidence type="ECO:0000256" key="7">
    <source>
        <dbReference type="HAMAP-Rule" id="MF_00114"/>
    </source>
</evidence>
<dbReference type="InterPro" id="IPR011343">
    <property type="entry name" value="DeoC"/>
</dbReference>
<evidence type="ECO:0000256" key="5">
    <source>
        <dbReference type="ARBA" id="ARBA00048791"/>
    </source>
</evidence>
<evidence type="ECO:0000256" key="1">
    <source>
        <dbReference type="ARBA" id="ARBA00010936"/>
    </source>
</evidence>
<dbReference type="PIRSF" id="PIRSF001357">
    <property type="entry name" value="DeoC"/>
    <property type="match status" value="1"/>
</dbReference>
<evidence type="ECO:0000313" key="8">
    <source>
        <dbReference type="EMBL" id="HIR65280.1"/>
    </source>
</evidence>
<dbReference type="InterPro" id="IPR013785">
    <property type="entry name" value="Aldolase_TIM"/>
</dbReference>
<comment type="subcellular location">
    <subcellularLocation>
        <location evidence="7">Cytoplasm</location>
    </subcellularLocation>
</comment>
<name>A0A9D1E2Z2_9BACT</name>
<reference evidence="8" key="2">
    <citation type="journal article" date="2021" name="PeerJ">
        <title>Extensive microbial diversity within the chicken gut microbiome revealed by metagenomics and culture.</title>
        <authorList>
            <person name="Gilroy R."/>
            <person name="Ravi A."/>
            <person name="Getino M."/>
            <person name="Pursley I."/>
            <person name="Horton D.L."/>
            <person name="Alikhan N.F."/>
            <person name="Baker D."/>
            <person name="Gharbi K."/>
            <person name="Hall N."/>
            <person name="Watson M."/>
            <person name="Adriaenssens E.M."/>
            <person name="Foster-Nyarko E."/>
            <person name="Jarju S."/>
            <person name="Secka A."/>
            <person name="Antonio M."/>
            <person name="Oren A."/>
            <person name="Chaudhuri R.R."/>
            <person name="La Ragione R."/>
            <person name="Hildebrand F."/>
            <person name="Pallen M.J."/>
        </authorList>
    </citation>
    <scope>NUCLEOTIDE SEQUENCE</scope>
    <source>
        <strain evidence="8">CHK121-14286</strain>
    </source>
</reference>
<proteinExistence type="inferred from homology"/>
<organism evidence="8 9">
    <name type="scientific">Candidatus Fimimonas gallinarum</name>
    <dbReference type="NCBI Taxonomy" id="2840821"/>
    <lineage>
        <taxon>Bacteria</taxon>
        <taxon>Pseudomonadati</taxon>
        <taxon>Myxococcota</taxon>
        <taxon>Myxococcia</taxon>
        <taxon>Myxococcales</taxon>
        <taxon>Cystobacterineae</taxon>
        <taxon>Myxococcaceae</taxon>
        <taxon>Myxococcaceae incertae sedis</taxon>
        <taxon>Candidatus Fimimonas</taxon>
    </lineage>
</organism>
<sequence>MDKKVLAGMIDHTLLKPATKRQITKLCEEAVQYGFASVCVNPCHVKLAAKLLEGTSVKVCTVIGFPLGENTTKTKVDETKNAIKLGATEIDVVMNQSLAKSRAWSKVQREIAAVKKACGELTLKVILETCNLSDDQIVAACKACALAGADFVKTSTGFGKSGATTHAVSVMAETVAPYGLKVKASGGIHNYDEAVAMVEAGASRIGASCGVEICK</sequence>
<dbReference type="GO" id="GO:0016052">
    <property type="term" value="P:carbohydrate catabolic process"/>
    <property type="evidence" value="ECO:0007669"/>
    <property type="project" value="TreeGrafter"/>
</dbReference>
<comment type="pathway">
    <text evidence="7">Carbohydrate degradation; 2-deoxy-D-ribose 1-phosphate degradation; D-glyceraldehyde 3-phosphate and acetaldehyde from 2-deoxy-alpha-D-ribose 1-phosphate: step 2/2.</text>
</comment>
<comment type="similarity">
    <text evidence="1 7">Belongs to the DeoC/FbaB aldolase family. DeoC type 1 subfamily.</text>
</comment>
<keyword evidence="4 7" id="KW-0704">Schiff base</keyword>
<accession>A0A9D1E2Z2</accession>
<evidence type="ECO:0000256" key="3">
    <source>
        <dbReference type="ARBA" id="ARBA00023239"/>
    </source>
</evidence>
<feature type="active site" description="Proton donor/acceptor" evidence="7">
    <location>
        <position position="91"/>
    </location>
</feature>
<dbReference type="Proteomes" id="UP000824200">
    <property type="component" value="Unassembled WGS sequence"/>
</dbReference>
<dbReference type="AlphaFoldDB" id="A0A9D1E2Z2"/>
<comment type="function">
    <text evidence="6 7">Catalyzes a reversible aldol reaction between acetaldehyde and D-glyceraldehyde 3-phosphate to generate 2-deoxy-D-ribose 5-phosphate.</text>
</comment>
<dbReference type="GO" id="GO:0009264">
    <property type="term" value="P:deoxyribonucleotide catabolic process"/>
    <property type="evidence" value="ECO:0007669"/>
    <property type="project" value="UniProtKB-UniRule"/>
</dbReference>
<dbReference type="GO" id="GO:0006018">
    <property type="term" value="P:2-deoxyribose 1-phosphate catabolic process"/>
    <property type="evidence" value="ECO:0007669"/>
    <property type="project" value="UniProtKB-UniRule"/>
</dbReference>
<dbReference type="FunFam" id="3.20.20.70:FF:000044">
    <property type="entry name" value="Deoxyribose-phosphate aldolase"/>
    <property type="match status" value="1"/>
</dbReference>
<dbReference type="Pfam" id="PF01791">
    <property type="entry name" value="DeoC"/>
    <property type="match status" value="1"/>
</dbReference>
<dbReference type="CDD" id="cd00959">
    <property type="entry name" value="DeoC"/>
    <property type="match status" value="1"/>
</dbReference>
<dbReference type="PANTHER" id="PTHR10889:SF1">
    <property type="entry name" value="DEOXYRIBOSE-PHOSPHATE ALDOLASE"/>
    <property type="match status" value="1"/>
</dbReference>
<dbReference type="Gene3D" id="3.20.20.70">
    <property type="entry name" value="Aldolase class I"/>
    <property type="match status" value="1"/>
</dbReference>